<comment type="caution">
    <text evidence="4">The sequence shown here is derived from an EMBL/GenBank/DDBJ whole genome shotgun (WGS) entry which is preliminary data.</text>
</comment>
<reference evidence="4" key="1">
    <citation type="journal article" date="2020" name="bioRxiv">
        <title>Hybrid origin of Populus tomentosa Carr. identified through genome sequencing and phylogenomic analysis.</title>
        <authorList>
            <person name="An X."/>
            <person name="Gao K."/>
            <person name="Chen Z."/>
            <person name="Li J."/>
            <person name="Yang X."/>
            <person name="Yang X."/>
            <person name="Zhou J."/>
            <person name="Guo T."/>
            <person name="Zhao T."/>
            <person name="Huang S."/>
            <person name="Miao D."/>
            <person name="Khan W.U."/>
            <person name="Rao P."/>
            <person name="Ye M."/>
            <person name="Lei B."/>
            <person name="Liao W."/>
            <person name="Wang J."/>
            <person name="Ji L."/>
            <person name="Li Y."/>
            <person name="Guo B."/>
            <person name="Mustafa N.S."/>
            <person name="Li S."/>
            <person name="Yun Q."/>
            <person name="Keller S.R."/>
            <person name="Mao J."/>
            <person name="Zhang R."/>
            <person name="Strauss S.H."/>
        </authorList>
    </citation>
    <scope>NUCLEOTIDE SEQUENCE</scope>
    <source>
        <strain evidence="4">GM15</strain>
        <tissue evidence="4">Leaf</tissue>
    </source>
</reference>
<dbReference type="InterPro" id="IPR044824">
    <property type="entry name" value="MAIN-like"/>
</dbReference>
<dbReference type="OrthoDB" id="837339at2759"/>
<dbReference type="PANTHER" id="PTHR46033:SF65">
    <property type="entry name" value="AMINOTRANSFERASE-LIKE PLANT MOBILE DOMAIN-CONTAINING PROTEIN"/>
    <property type="match status" value="1"/>
</dbReference>
<dbReference type="EMBL" id="JAAWWB010000025">
    <property type="protein sequence ID" value="KAG6751549.1"/>
    <property type="molecule type" value="Genomic_DNA"/>
</dbReference>
<evidence type="ECO:0000259" key="3">
    <source>
        <dbReference type="Pfam" id="PF10536"/>
    </source>
</evidence>
<dbReference type="Pfam" id="PF10536">
    <property type="entry name" value="PMD"/>
    <property type="match status" value="1"/>
</dbReference>
<feature type="region of interest" description="Disordered" evidence="2">
    <location>
        <begin position="872"/>
        <end position="897"/>
    </location>
</feature>
<evidence type="ECO:0000256" key="2">
    <source>
        <dbReference type="SAM" id="MobiDB-lite"/>
    </source>
</evidence>
<dbReference type="Proteomes" id="UP000886885">
    <property type="component" value="Chromosome 13A"/>
</dbReference>
<accession>A0A8X8CDU4</accession>
<organism evidence="4 5">
    <name type="scientific">Populus tomentosa</name>
    <name type="common">Chinese white poplar</name>
    <dbReference type="NCBI Taxonomy" id="118781"/>
    <lineage>
        <taxon>Eukaryota</taxon>
        <taxon>Viridiplantae</taxon>
        <taxon>Streptophyta</taxon>
        <taxon>Embryophyta</taxon>
        <taxon>Tracheophyta</taxon>
        <taxon>Spermatophyta</taxon>
        <taxon>Magnoliopsida</taxon>
        <taxon>eudicotyledons</taxon>
        <taxon>Gunneridae</taxon>
        <taxon>Pentapetalae</taxon>
        <taxon>rosids</taxon>
        <taxon>fabids</taxon>
        <taxon>Malpighiales</taxon>
        <taxon>Salicaceae</taxon>
        <taxon>Saliceae</taxon>
        <taxon>Populus</taxon>
    </lineage>
</organism>
<feature type="compositionally biased region" description="Basic and acidic residues" evidence="2">
    <location>
        <begin position="1148"/>
        <end position="1158"/>
    </location>
</feature>
<feature type="coiled-coil region" evidence="1">
    <location>
        <begin position="780"/>
        <end position="852"/>
    </location>
</feature>
<keyword evidence="1" id="KW-0175">Coiled coil</keyword>
<feature type="compositionally biased region" description="Acidic residues" evidence="2">
    <location>
        <begin position="606"/>
        <end position="635"/>
    </location>
</feature>
<dbReference type="InterPro" id="IPR019557">
    <property type="entry name" value="AminoTfrase-like_pln_mobile"/>
</dbReference>
<gene>
    <name evidence="4" type="ORF">POTOM_043741</name>
</gene>
<evidence type="ECO:0000313" key="4">
    <source>
        <dbReference type="EMBL" id="KAG6751549.1"/>
    </source>
</evidence>
<evidence type="ECO:0000313" key="5">
    <source>
        <dbReference type="Proteomes" id="UP000886885"/>
    </source>
</evidence>
<dbReference type="GO" id="GO:0010073">
    <property type="term" value="P:meristem maintenance"/>
    <property type="evidence" value="ECO:0007669"/>
    <property type="project" value="InterPro"/>
</dbReference>
<protein>
    <recommendedName>
        <fullName evidence="3">Aminotransferase-like plant mobile domain-containing protein</fullName>
    </recommendedName>
</protein>
<dbReference type="PANTHER" id="PTHR46033">
    <property type="entry name" value="PROTEIN MAIN-LIKE 2"/>
    <property type="match status" value="1"/>
</dbReference>
<proteinExistence type="predicted"/>
<keyword evidence="5" id="KW-1185">Reference proteome</keyword>
<evidence type="ECO:0000256" key="1">
    <source>
        <dbReference type="SAM" id="Coils"/>
    </source>
</evidence>
<sequence length="1167" mass="132880">MVNNSKISRICTVPSLVGDCGEIQELALVSGAANLEVQQAYEAHDTATSLSSGSGSARCYKLGPCFDLPSSVEEDNKPVAARLSKYYPSEKAKILVQNFSSLVSWHSWCKNSSPIVGWHLPDETYCNWVKKLEKRLEQKWRDLRIYEAIMLSTRLISFDSPLMSALMCFWDKSCNAFLLPEGLMGITMEDVVAITSCSPVGIELSTLGTDPPDVKNTYLGIGVSSYGNFVTRAMALRDKEQEEMAFYLYWICKFVVCNRSVMVLKGFQCVAETIFHAKGPIALAPFLLGLAYNCLGNILRSDFSEHVSGPLWLVVLWAQAYFNPIAASSISTHLQNPRQQKFNSIYSYGDYIIFSQVHSEKTFGECFNYLTDNKRKRQGEEWNPFLKREFGADWFRTFTLHQKHTRDEKDAWKAVLIARDLPAYFSPPSFFLEPYSPNQFARQLGHLQSVPVPFYQTINQPWHSRNTVAAHVLKHAEKDYFIRKSAMSQVNQIHWFPSSDHAFDFWWLWCWANVASYVSEAKKHFVSKFGNGPRKMHKKRRATRTQKLQRAPKRRARMVSALLEPSPGGRGGGKVEVEVEVEEEESSSSSSEDLPSNKEGKGKEVEDGEESSSSKDDDEEEEEEEEDDDDDDDVDLPLTKLRHQKPSADENDMTLEEYPSSEDPVNNEHDQDAIGEGDFTPQQNHGPAVNVELQRKKLKQYMDMSIESIYETDQLNNMERTVDAIYHHSGDALETPILGDLRKQLTGLKNKIPSLLSSIKSAESDCESLHKQNPDLPAKLNQEKLALQADESRLSELTSEEAILELEIQKLMAKKESVLSQKTSAAERSERRKQKMEELKNIEESIKKAEYSCFQKRNEMSKVNATINATLMDAKRKQRSGNEEEEKEKEGDCPLMEPPFDGQAFDLLGFNGEPELQERIRTRVEYVLSAWHVVKREPTSQEKRKTNYNDPNAAPFLQRYRVIPPRMRYPLVFGGSQEPSPDMVHRTPSPCDNASRSIDDAILGEQPSFEAPFFNQVPLQKGTPLVNRAVTELDMERTVDILICHYSGDDTKTLILRDMKQLLAELNDRISFMGSSKESAQSELENFHKENPDFLAILEREKVELQVEESKLSQFTFEEARIEAAVQKLMEMKESLVSQKSSAAEIIEEGKQKMDDLKSKHKKNKEI</sequence>
<feature type="compositionally biased region" description="Basic residues" evidence="2">
    <location>
        <begin position="534"/>
        <end position="544"/>
    </location>
</feature>
<feature type="region of interest" description="Disordered" evidence="2">
    <location>
        <begin position="528"/>
        <end position="667"/>
    </location>
</feature>
<feature type="compositionally biased region" description="Basic and acidic residues" evidence="2">
    <location>
        <begin position="595"/>
        <end position="605"/>
    </location>
</feature>
<feature type="region of interest" description="Disordered" evidence="2">
    <location>
        <begin position="1148"/>
        <end position="1167"/>
    </location>
</feature>
<dbReference type="AlphaFoldDB" id="A0A8X8CDU4"/>
<name>A0A8X8CDU4_POPTO</name>
<feature type="domain" description="Aminotransferase-like plant mobile" evidence="3">
    <location>
        <begin position="145"/>
        <end position="480"/>
    </location>
</feature>